<dbReference type="AlphaFoldDB" id="D4BPU8"/>
<dbReference type="HOGENOM" id="CLU_2913208_0_0_11"/>
<comment type="caution">
    <text evidence="2">The sequence shown here is derived from an EMBL/GenBank/DDBJ whole genome shotgun (WGS) entry which is preliminary data.</text>
</comment>
<protein>
    <submittedName>
        <fullName evidence="2">Uncharacterized protein</fullName>
    </submittedName>
</protein>
<reference evidence="2 3" key="1">
    <citation type="submission" date="2010-02" db="EMBL/GenBank/DDBJ databases">
        <authorList>
            <person name="Weinstock G."/>
            <person name="Sodergren E."/>
            <person name="Clifton S."/>
            <person name="Fulton L."/>
            <person name="Fulton B."/>
            <person name="Courtney L."/>
            <person name="Fronick C."/>
            <person name="Harrison M."/>
            <person name="Strong C."/>
            <person name="Farmer C."/>
            <person name="Delahaunty K."/>
            <person name="Markovic C."/>
            <person name="Hall O."/>
            <person name="Minx P."/>
            <person name="Tomlinson C."/>
            <person name="Mitreva M."/>
            <person name="Nelson J."/>
            <person name="Hou S."/>
            <person name="Wollam A."/>
            <person name="Pepin K.H."/>
            <person name="Johnson M."/>
            <person name="Bhonagiri V."/>
            <person name="Zhang X."/>
            <person name="Suruliraj S."/>
            <person name="Warren W."/>
            <person name="Chinwalla A."/>
            <person name="Mardis E.R."/>
            <person name="Wilson R.K."/>
        </authorList>
    </citation>
    <scope>NUCLEOTIDE SEQUENCE [LARGE SCALE GENOMIC DNA]</scope>
    <source>
        <strain evidence="2 3">DSM 20213</strain>
    </source>
</reference>
<organism evidence="2 3">
    <name type="scientific">Bifidobacterium breve DSM 20213 = JCM 1192</name>
    <dbReference type="NCBI Taxonomy" id="518634"/>
    <lineage>
        <taxon>Bacteria</taxon>
        <taxon>Bacillati</taxon>
        <taxon>Actinomycetota</taxon>
        <taxon>Actinomycetes</taxon>
        <taxon>Bifidobacteriales</taxon>
        <taxon>Bifidobacteriaceae</taxon>
        <taxon>Bifidobacterium</taxon>
    </lineage>
</organism>
<evidence type="ECO:0000313" key="3">
    <source>
        <dbReference type="Proteomes" id="UP000003191"/>
    </source>
</evidence>
<evidence type="ECO:0000256" key="1">
    <source>
        <dbReference type="SAM" id="Phobius"/>
    </source>
</evidence>
<dbReference type="EMBL" id="ACCG02000009">
    <property type="protein sequence ID" value="EFE89685.1"/>
    <property type="molecule type" value="Genomic_DNA"/>
</dbReference>
<feature type="transmembrane region" description="Helical" evidence="1">
    <location>
        <begin position="7"/>
        <end position="28"/>
    </location>
</feature>
<sequence>MLTIIRTLLFSTAIVVSFTRLGLFHWLFSHGSGCYAPALPTAYSGNSHIPEMTASHVTGGR</sequence>
<gene>
    <name evidence="2" type="ORF">BIFBRE_04113</name>
</gene>
<dbReference type="Proteomes" id="UP000003191">
    <property type="component" value="Unassembled WGS sequence"/>
</dbReference>
<accession>D4BPU8</accession>
<evidence type="ECO:0000313" key="2">
    <source>
        <dbReference type="EMBL" id="EFE89685.1"/>
    </source>
</evidence>
<keyword evidence="1" id="KW-1133">Transmembrane helix</keyword>
<proteinExistence type="predicted"/>
<name>D4BPU8_BIFBR</name>
<keyword evidence="1" id="KW-0472">Membrane</keyword>
<keyword evidence="3" id="KW-1185">Reference proteome</keyword>
<keyword evidence="1" id="KW-0812">Transmembrane</keyword>